<dbReference type="EnsemblPlants" id="AES76051">
    <property type="protein sequence ID" value="AES76051"/>
    <property type="gene ID" value="MTR_6g069570"/>
</dbReference>
<organism evidence="2 4">
    <name type="scientific">Medicago truncatula</name>
    <name type="common">Barrel medic</name>
    <name type="synonym">Medicago tribuloides</name>
    <dbReference type="NCBI Taxonomy" id="3880"/>
    <lineage>
        <taxon>Eukaryota</taxon>
        <taxon>Viridiplantae</taxon>
        <taxon>Streptophyta</taxon>
        <taxon>Embryophyta</taxon>
        <taxon>Tracheophyta</taxon>
        <taxon>Spermatophyta</taxon>
        <taxon>Magnoliopsida</taxon>
        <taxon>eudicotyledons</taxon>
        <taxon>Gunneridae</taxon>
        <taxon>Pentapetalae</taxon>
        <taxon>rosids</taxon>
        <taxon>fabids</taxon>
        <taxon>Fabales</taxon>
        <taxon>Fabaceae</taxon>
        <taxon>Papilionoideae</taxon>
        <taxon>50 kb inversion clade</taxon>
        <taxon>NPAAA clade</taxon>
        <taxon>Hologalegina</taxon>
        <taxon>IRL clade</taxon>
        <taxon>Trifolieae</taxon>
        <taxon>Medicago</taxon>
    </lineage>
</organism>
<gene>
    <name evidence="2" type="ordered locus">MTR_6g069570</name>
</gene>
<dbReference type="InterPro" id="IPR002687">
    <property type="entry name" value="Nop_dom"/>
</dbReference>
<dbReference type="PROSITE" id="PS51358">
    <property type="entry name" value="NOP"/>
    <property type="match status" value="1"/>
</dbReference>
<name>G7KPT4_MEDTR</name>
<dbReference type="SUPFAM" id="SSF89124">
    <property type="entry name" value="Nop domain"/>
    <property type="match status" value="1"/>
</dbReference>
<dbReference type="Gene3D" id="1.10.246.90">
    <property type="entry name" value="Nop domain"/>
    <property type="match status" value="1"/>
</dbReference>
<dbReference type="GO" id="GO:0032040">
    <property type="term" value="C:small-subunit processome"/>
    <property type="evidence" value="ECO:0007669"/>
    <property type="project" value="InterPro"/>
</dbReference>
<dbReference type="GO" id="GO:0031428">
    <property type="term" value="C:box C/D methylation guide snoRNP complex"/>
    <property type="evidence" value="ECO:0007669"/>
    <property type="project" value="InterPro"/>
</dbReference>
<protein>
    <submittedName>
        <fullName evidence="2">SnoRNA-binding domain protein, putative</fullName>
    </submittedName>
</protein>
<reference evidence="2 4" key="1">
    <citation type="journal article" date="2011" name="Nature">
        <title>The Medicago genome provides insight into the evolution of rhizobial symbioses.</title>
        <authorList>
            <person name="Young N.D."/>
            <person name="Debelle F."/>
            <person name="Oldroyd G.E."/>
            <person name="Geurts R."/>
            <person name="Cannon S.B."/>
            <person name="Udvardi M.K."/>
            <person name="Benedito V.A."/>
            <person name="Mayer K.F."/>
            <person name="Gouzy J."/>
            <person name="Schoof H."/>
            <person name="Van de Peer Y."/>
            <person name="Proost S."/>
            <person name="Cook D.R."/>
            <person name="Meyers B.C."/>
            <person name="Spannagl M."/>
            <person name="Cheung F."/>
            <person name="De Mita S."/>
            <person name="Krishnakumar V."/>
            <person name="Gundlach H."/>
            <person name="Zhou S."/>
            <person name="Mudge J."/>
            <person name="Bharti A.K."/>
            <person name="Murray J.D."/>
            <person name="Naoumkina M.A."/>
            <person name="Rosen B."/>
            <person name="Silverstein K.A."/>
            <person name="Tang H."/>
            <person name="Rombauts S."/>
            <person name="Zhao P.X."/>
            <person name="Zhou P."/>
            <person name="Barbe V."/>
            <person name="Bardou P."/>
            <person name="Bechner M."/>
            <person name="Bellec A."/>
            <person name="Berger A."/>
            <person name="Berges H."/>
            <person name="Bidwell S."/>
            <person name="Bisseling T."/>
            <person name="Choisne N."/>
            <person name="Couloux A."/>
            <person name="Denny R."/>
            <person name="Deshpande S."/>
            <person name="Dai X."/>
            <person name="Doyle J.J."/>
            <person name="Dudez A.M."/>
            <person name="Farmer A.D."/>
            <person name="Fouteau S."/>
            <person name="Franken C."/>
            <person name="Gibelin C."/>
            <person name="Gish J."/>
            <person name="Goldstein S."/>
            <person name="Gonzalez A.J."/>
            <person name="Green P.J."/>
            <person name="Hallab A."/>
            <person name="Hartog M."/>
            <person name="Hua A."/>
            <person name="Humphray S.J."/>
            <person name="Jeong D.H."/>
            <person name="Jing Y."/>
            <person name="Jocker A."/>
            <person name="Kenton S.M."/>
            <person name="Kim D.J."/>
            <person name="Klee K."/>
            <person name="Lai H."/>
            <person name="Lang C."/>
            <person name="Lin S."/>
            <person name="Macmil S.L."/>
            <person name="Magdelenat G."/>
            <person name="Matthews L."/>
            <person name="McCorrison J."/>
            <person name="Monaghan E.L."/>
            <person name="Mun J.H."/>
            <person name="Najar F.Z."/>
            <person name="Nicholson C."/>
            <person name="Noirot C."/>
            <person name="O'Bleness M."/>
            <person name="Paule C.R."/>
            <person name="Poulain J."/>
            <person name="Prion F."/>
            <person name="Qin B."/>
            <person name="Qu C."/>
            <person name="Retzel E.F."/>
            <person name="Riddle C."/>
            <person name="Sallet E."/>
            <person name="Samain S."/>
            <person name="Samson N."/>
            <person name="Sanders I."/>
            <person name="Saurat O."/>
            <person name="Scarpelli C."/>
            <person name="Schiex T."/>
            <person name="Segurens B."/>
            <person name="Severin A.J."/>
            <person name="Sherrier D.J."/>
            <person name="Shi R."/>
            <person name="Sims S."/>
            <person name="Singer S.R."/>
            <person name="Sinharoy S."/>
            <person name="Sterck L."/>
            <person name="Viollet A."/>
            <person name="Wang B.B."/>
            <person name="Wang K."/>
            <person name="Wang M."/>
            <person name="Wang X."/>
            <person name="Warfsmann J."/>
            <person name="Weissenbach J."/>
            <person name="White D.D."/>
            <person name="White J.D."/>
            <person name="Wiley G.B."/>
            <person name="Wincker P."/>
            <person name="Xing Y."/>
            <person name="Yang L."/>
            <person name="Yao Z."/>
            <person name="Ying F."/>
            <person name="Zhai J."/>
            <person name="Zhou L."/>
            <person name="Zuber A."/>
            <person name="Denarie J."/>
            <person name="Dixon R.A."/>
            <person name="May G.D."/>
            <person name="Schwartz D.C."/>
            <person name="Rogers J."/>
            <person name="Quetier F."/>
            <person name="Town C.D."/>
            <person name="Roe B.A."/>
        </authorList>
    </citation>
    <scope>NUCLEOTIDE SEQUENCE [LARGE SCALE GENOMIC DNA]</scope>
    <source>
        <strain evidence="2">A17</strain>
        <strain evidence="3 4">cv. Jemalong A17</strain>
    </source>
</reference>
<dbReference type="Pfam" id="PF01798">
    <property type="entry name" value="Nop"/>
    <property type="match status" value="1"/>
</dbReference>
<dbReference type="HOGENOM" id="CLU_1417099_0_0_1"/>
<accession>G7KPT4</accession>
<sequence>MTSNFTKEISKGYKNKSSNLILLKSQSLSVTKRLNLNGVYQAVLPFALSCKMSRGGSHQRICWLFEMAMVHPVSQTIVTEFANLAREPWKPELVSQHYNYMLHVTCNLSTTLLPSFKFIDVDVVRGRTSKYGLIYNSSFIGKASSRNKGRIARNLANKCSIASRIDCFSESGNTIAFGEKLREFSQMRLMQL</sequence>
<dbReference type="GO" id="GO:0030515">
    <property type="term" value="F:snoRNA binding"/>
    <property type="evidence" value="ECO:0007669"/>
    <property type="project" value="InterPro"/>
</dbReference>
<dbReference type="EMBL" id="CM001222">
    <property type="protein sequence ID" value="AES76051.1"/>
    <property type="molecule type" value="Genomic_DNA"/>
</dbReference>
<dbReference type="InterPro" id="IPR045056">
    <property type="entry name" value="Nop56/Nop58"/>
</dbReference>
<dbReference type="Proteomes" id="UP000002051">
    <property type="component" value="Chromosome 6"/>
</dbReference>
<evidence type="ECO:0000313" key="4">
    <source>
        <dbReference type="Proteomes" id="UP000002051"/>
    </source>
</evidence>
<dbReference type="PANTHER" id="PTHR10894">
    <property type="entry name" value="NUCLEOLAR PROTEIN 5 NUCLEOLAR PROTEIN NOP5 NOP58"/>
    <property type="match status" value="1"/>
</dbReference>
<keyword evidence="4" id="KW-1185">Reference proteome</keyword>
<reference evidence="2 4" key="2">
    <citation type="journal article" date="2014" name="BMC Genomics">
        <title>An improved genome release (version Mt4.0) for the model legume Medicago truncatula.</title>
        <authorList>
            <person name="Tang H."/>
            <person name="Krishnakumar V."/>
            <person name="Bidwell S."/>
            <person name="Rosen B."/>
            <person name="Chan A."/>
            <person name="Zhou S."/>
            <person name="Gentzbittel L."/>
            <person name="Childs K.L."/>
            <person name="Yandell M."/>
            <person name="Gundlach H."/>
            <person name="Mayer K.F."/>
            <person name="Schwartz D.C."/>
            <person name="Town C.D."/>
        </authorList>
    </citation>
    <scope>GENOME REANNOTATION</scope>
    <source>
        <strain evidence="3 4">cv. Jemalong A17</strain>
    </source>
</reference>
<dbReference type="AlphaFoldDB" id="G7KPT4"/>
<dbReference type="STRING" id="3880.G7KPT4"/>
<evidence type="ECO:0000313" key="3">
    <source>
        <dbReference type="EnsemblPlants" id="AES76051"/>
    </source>
</evidence>
<evidence type="ECO:0000313" key="2">
    <source>
        <dbReference type="EMBL" id="AES76051.1"/>
    </source>
</evidence>
<proteinExistence type="predicted"/>
<reference evidence="3" key="3">
    <citation type="submission" date="2015-04" db="UniProtKB">
        <authorList>
            <consortium name="EnsemblPlants"/>
        </authorList>
    </citation>
    <scope>IDENTIFICATION</scope>
    <source>
        <strain evidence="3">cv. Jemalong A17</strain>
    </source>
</reference>
<evidence type="ECO:0000259" key="1">
    <source>
        <dbReference type="PROSITE" id="PS51358"/>
    </source>
</evidence>
<feature type="domain" description="Nop" evidence="1">
    <location>
        <begin position="77"/>
        <end position="192"/>
    </location>
</feature>
<dbReference type="InterPro" id="IPR042239">
    <property type="entry name" value="Nop_C"/>
</dbReference>
<dbReference type="eggNOG" id="KOG2573">
    <property type="taxonomic scope" value="Eukaryota"/>
</dbReference>
<dbReference type="PANTHER" id="PTHR10894:SF0">
    <property type="entry name" value="NUCLEOLAR PROTEIN 56"/>
    <property type="match status" value="1"/>
</dbReference>
<dbReference type="InterPro" id="IPR036070">
    <property type="entry name" value="Nop_dom_sf"/>
</dbReference>
<dbReference type="PaxDb" id="3880-AES76051"/>